<gene>
    <name evidence="1" type="ORF">PIB30_021730</name>
</gene>
<feature type="non-terminal residue" evidence="1">
    <location>
        <position position="51"/>
    </location>
</feature>
<evidence type="ECO:0000313" key="1">
    <source>
        <dbReference type="EMBL" id="MED6132758.1"/>
    </source>
</evidence>
<dbReference type="Proteomes" id="UP001341840">
    <property type="component" value="Unassembled WGS sequence"/>
</dbReference>
<organism evidence="1 2">
    <name type="scientific">Stylosanthes scabra</name>
    <dbReference type="NCBI Taxonomy" id="79078"/>
    <lineage>
        <taxon>Eukaryota</taxon>
        <taxon>Viridiplantae</taxon>
        <taxon>Streptophyta</taxon>
        <taxon>Embryophyta</taxon>
        <taxon>Tracheophyta</taxon>
        <taxon>Spermatophyta</taxon>
        <taxon>Magnoliopsida</taxon>
        <taxon>eudicotyledons</taxon>
        <taxon>Gunneridae</taxon>
        <taxon>Pentapetalae</taxon>
        <taxon>rosids</taxon>
        <taxon>fabids</taxon>
        <taxon>Fabales</taxon>
        <taxon>Fabaceae</taxon>
        <taxon>Papilionoideae</taxon>
        <taxon>50 kb inversion clade</taxon>
        <taxon>dalbergioids sensu lato</taxon>
        <taxon>Dalbergieae</taxon>
        <taxon>Pterocarpus clade</taxon>
        <taxon>Stylosanthes</taxon>
    </lineage>
</organism>
<name>A0ABU6SAF1_9FABA</name>
<accession>A0ABU6SAF1</accession>
<keyword evidence="2" id="KW-1185">Reference proteome</keyword>
<sequence length="51" mass="5755">MHALGLDWDEKMERVDKRLKVVEGRIASQAEGFQSLEASMNIHLSRKAQSG</sequence>
<protein>
    <submittedName>
        <fullName evidence="1">Uncharacterized protein</fullName>
    </submittedName>
</protein>
<proteinExistence type="predicted"/>
<evidence type="ECO:0000313" key="2">
    <source>
        <dbReference type="Proteomes" id="UP001341840"/>
    </source>
</evidence>
<dbReference type="EMBL" id="JASCZI010060487">
    <property type="protein sequence ID" value="MED6132758.1"/>
    <property type="molecule type" value="Genomic_DNA"/>
</dbReference>
<comment type="caution">
    <text evidence="1">The sequence shown here is derived from an EMBL/GenBank/DDBJ whole genome shotgun (WGS) entry which is preliminary data.</text>
</comment>
<reference evidence="1 2" key="1">
    <citation type="journal article" date="2023" name="Plants (Basel)">
        <title>Bridging the Gap: Combining Genomics and Transcriptomics Approaches to Understand Stylosanthes scabra, an Orphan Legume from the Brazilian Caatinga.</title>
        <authorList>
            <person name="Ferreira-Neto J.R.C."/>
            <person name="da Silva M.D."/>
            <person name="Binneck E."/>
            <person name="de Melo N.F."/>
            <person name="da Silva R.H."/>
            <person name="de Melo A.L.T.M."/>
            <person name="Pandolfi V."/>
            <person name="Bustamante F.O."/>
            <person name="Brasileiro-Vidal A.C."/>
            <person name="Benko-Iseppon A.M."/>
        </authorList>
    </citation>
    <scope>NUCLEOTIDE SEQUENCE [LARGE SCALE GENOMIC DNA]</scope>
    <source>
        <tissue evidence="1">Leaves</tissue>
    </source>
</reference>